<dbReference type="PANTHER" id="PTHR38790">
    <property type="entry name" value="2EXR DOMAIN-CONTAINING PROTEIN-RELATED"/>
    <property type="match status" value="1"/>
</dbReference>
<gene>
    <name evidence="4" type="ORF">PRZ48_003800</name>
</gene>
<evidence type="ECO:0000256" key="1">
    <source>
        <dbReference type="SAM" id="Coils"/>
    </source>
</evidence>
<feature type="region of interest" description="Disordered" evidence="2">
    <location>
        <begin position="274"/>
        <end position="305"/>
    </location>
</feature>
<dbReference type="InterPro" id="IPR056632">
    <property type="entry name" value="DUF7730"/>
</dbReference>
<reference evidence="4 5" key="1">
    <citation type="journal article" date="2023" name="G3 (Bethesda)">
        <title>A chromosome-level genome assembly of Zasmidium syzygii isolated from banana leaves.</title>
        <authorList>
            <person name="van Westerhoven A.C."/>
            <person name="Mehrabi R."/>
            <person name="Talebi R."/>
            <person name="Steentjes M.B.F."/>
            <person name="Corcolon B."/>
            <person name="Chong P.A."/>
            <person name="Kema G.H.J."/>
            <person name="Seidl M.F."/>
        </authorList>
    </citation>
    <scope>NUCLEOTIDE SEQUENCE [LARGE SCALE GENOMIC DNA]</scope>
    <source>
        <strain evidence="4 5">P124</strain>
    </source>
</reference>
<evidence type="ECO:0000313" key="4">
    <source>
        <dbReference type="EMBL" id="KAK4505835.1"/>
    </source>
</evidence>
<accession>A0ABR0EWN4</accession>
<protein>
    <recommendedName>
        <fullName evidence="3">DUF7730 domain-containing protein</fullName>
    </recommendedName>
</protein>
<feature type="region of interest" description="Disordered" evidence="2">
    <location>
        <begin position="1"/>
        <end position="20"/>
    </location>
</feature>
<proteinExistence type="predicted"/>
<dbReference type="Proteomes" id="UP001305779">
    <property type="component" value="Unassembled WGS sequence"/>
</dbReference>
<evidence type="ECO:0000256" key="2">
    <source>
        <dbReference type="SAM" id="MobiDB-lite"/>
    </source>
</evidence>
<organism evidence="4 5">
    <name type="scientific">Zasmidium cellare</name>
    <name type="common">Wine cellar mold</name>
    <name type="synonym">Racodium cellare</name>
    <dbReference type="NCBI Taxonomy" id="395010"/>
    <lineage>
        <taxon>Eukaryota</taxon>
        <taxon>Fungi</taxon>
        <taxon>Dikarya</taxon>
        <taxon>Ascomycota</taxon>
        <taxon>Pezizomycotina</taxon>
        <taxon>Dothideomycetes</taxon>
        <taxon>Dothideomycetidae</taxon>
        <taxon>Mycosphaerellales</taxon>
        <taxon>Mycosphaerellaceae</taxon>
        <taxon>Zasmidium</taxon>
    </lineage>
</organism>
<feature type="domain" description="DUF7730" evidence="3">
    <location>
        <begin position="29"/>
        <end position="139"/>
    </location>
</feature>
<sequence length="305" mass="34835">MVTKRRLVTVPTDTANPSEDLQAISSRNSTESPLLSLAPEIRNRIFLHALGNTTIHVFSDPKTRRLRHTVCSSDKCDGAPLNYGTKKGILGLPSPDYAYSCTRKDIRGLPLELLGTCRQIYEEAALIPFTTNCFQVDKESFYDFAYRIMAFQKRAINDMNFLVGRGIWYGPIAKHTVRGFKGLRELRVIALYDARPQADYVPVIELFAGLPLQRCSISEYREGREIQKIDHATMRSYLLEVWKTKAKDKEKQQEKVEKKAQVFKEKYETLKKKDDDGLRRAVDNGGEGSARALRRLKRQRVDDGT</sequence>
<keyword evidence="1" id="KW-0175">Coiled coil</keyword>
<feature type="compositionally biased region" description="Polar residues" evidence="2">
    <location>
        <begin position="11"/>
        <end position="20"/>
    </location>
</feature>
<keyword evidence="5" id="KW-1185">Reference proteome</keyword>
<evidence type="ECO:0000313" key="5">
    <source>
        <dbReference type="Proteomes" id="UP001305779"/>
    </source>
</evidence>
<comment type="caution">
    <text evidence="4">The sequence shown here is derived from an EMBL/GenBank/DDBJ whole genome shotgun (WGS) entry which is preliminary data.</text>
</comment>
<dbReference type="EMBL" id="JAXOVC010000002">
    <property type="protein sequence ID" value="KAK4505835.1"/>
    <property type="molecule type" value="Genomic_DNA"/>
</dbReference>
<feature type="coiled-coil region" evidence="1">
    <location>
        <begin position="239"/>
        <end position="273"/>
    </location>
</feature>
<evidence type="ECO:0000259" key="3">
    <source>
        <dbReference type="Pfam" id="PF24864"/>
    </source>
</evidence>
<name>A0ABR0EWN4_ZASCE</name>
<dbReference type="PANTHER" id="PTHR38790:SF4">
    <property type="entry name" value="2EXR DOMAIN-CONTAINING PROTEIN"/>
    <property type="match status" value="1"/>
</dbReference>
<dbReference type="Pfam" id="PF24864">
    <property type="entry name" value="DUF7730"/>
    <property type="match status" value="1"/>
</dbReference>